<keyword evidence="5" id="KW-0255">Endonuclease</keyword>
<dbReference type="GO" id="GO:0005634">
    <property type="term" value="C:nucleus"/>
    <property type="evidence" value="ECO:0007669"/>
    <property type="project" value="TreeGrafter"/>
</dbReference>
<dbReference type="AlphaFoldDB" id="A0A498KAS1"/>
<dbReference type="SMART" id="SM00535">
    <property type="entry name" value="RIBOc"/>
    <property type="match status" value="1"/>
</dbReference>
<dbReference type="Gene3D" id="3.30.160.20">
    <property type="match status" value="2"/>
</dbReference>
<feature type="transmembrane region" description="Helical" evidence="11">
    <location>
        <begin position="382"/>
        <end position="412"/>
    </location>
</feature>
<protein>
    <recommendedName>
        <fullName evidence="16">RNase III domain-containing protein</fullName>
    </recommendedName>
</protein>
<dbReference type="Gene3D" id="1.10.1520.10">
    <property type="entry name" value="Ribonuclease III domain"/>
    <property type="match status" value="1"/>
</dbReference>
<name>A0A498KAS1_MALDO</name>
<gene>
    <name evidence="14" type="ORF">DVH24_004106</name>
</gene>
<dbReference type="SUPFAM" id="SSF54768">
    <property type="entry name" value="dsRNA-binding domain-like"/>
    <property type="match status" value="2"/>
</dbReference>
<dbReference type="SUPFAM" id="SSF69065">
    <property type="entry name" value="RNase III domain-like"/>
    <property type="match status" value="1"/>
</dbReference>
<dbReference type="FunFam" id="1.10.1520.10:FF:000004">
    <property type="entry name" value="Endoribonuclease dicer-like 1"/>
    <property type="match status" value="1"/>
</dbReference>
<reference evidence="14 15" key="1">
    <citation type="submission" date="2018-10" db="EMBL/GenBank/DDBJ databases">
        <title>A high-quality apple genome assembly.</title>
        <authorList>
            <person name="Hu J."/>
        </authorList>
    </citation>
    <scope>NUCLEOTIDE SEQUENCE [LARGE SCALE GENOMIC DNA]</scope>
    <source>
        <strain evidence="15">cv. HFTH1</strain>
        <tissue evidence="14">Young leaf</tissue>
    </source>
</reference>
<keyword evidence="11" id="KW-0472">Membrane</keyword>
<evidence type="ECO:0000313" key="15">
    <source>
        <dbReference type="Proteomes" id="UP000290289"/>
    </source>
</evidence>
<dbReference type="PANTHER" id="PTHR14950:SF80">
    <property type="entry name" value="RNASE III DOMAIN-CONTAINING PROTEIN"/>
    <property type="match status" value="1"/>
</dbReference>
<keyword evidence="3" id="KW-0540">Nuclease</keyword>
<evidence type="ECO:0000256" key="1">
    <source>
        <dbReference type="ARBA" id="ARBA00001936"/>
    </source>
</evidence>
<keyword evidence="11" id="KW-0812">Transmembrane</keyword>
<accession>A0A498KAS1</accession>
<keyword evidence="4" id="KW-0479">Metal-binding</keyword>
<comment type="caution">
    <text evidence="14">The sequence shown here is derived from an EMBL/GenBank/DDBJ whole genome shotgun (WGS) entry which is preliminary data.</text>
</comment>
<comment type="cofactor">
    <cofactor evidence="1">
        <name>Mn(2+)</name>
        <dbReference type="ChEBI" id="CHEBI:29035"/>
    </cofactor>
</comment>
<keyword evidence="6" id="KW-0378">Hydrolase</keyword>
<dbReference type="GO" id="GO:0004525">
    <property type="term" value="F:ribonuclease III activity"/>
    <property type="evidence" value="ECO:0007669"/>
    <property type="project" value="InterPro"/>
</dbReference>
<dbReference type="GO" id="GO:0046872">
    <property type="term" value="F:metal ion binding"/>
    <property type="evidence" value="ECO:0007669"/>
    <property type="project" value="UniProtKB-KW"/>
</dbReference>
<dbReference type="SMART" id="SM00358">
    <property type="entry name" value="DSRM"/>
    <property type="match status" value="2"/>
</dbReference>
<dbReference type="PROSITE" id="PS50137">
    <property type="entry name" value="DS_RBD"/>
    <property type="match status" value="1"/>
</dbReference>
<dbReference type="Pfam" id="PF00035">
    <property type="entry name" value="dsrm"/>
    <property type="match status" value="2"/>
</dbReference>
<dbReference type="EMBL" id="RDQH01000329">
    <property type="protein sequence ID" value="RXI03454.1"/>
    <property type="molecule type" value="Genomic_DNA"/>
</dbReference>
<dbReference type="Pfam" id="PF00636">
    <property type="entry name" value="Ribonuclease_3"/>
    <property type="match status" value="1"/>
</dbReference>
<feature type="domain" description="RNase III" evidence="13">
    <location>
        <begin position="25"/>
        <end position="169"/>
    </location>
</feature>
<feature type="domain" description="DRBM" evidence="12">
    <location>
        <begin position="275"/>
        <end position="347"/>
    </location>
</feature>
<evidence type="ECO:0000256" key="2">
    <source>
        <dbReference type="ARBA" id="ARBA00001946"/>
    </source>
</evidence>
<evidence type="ECO:0000256" key="5">
    <source>
        <dbReference type="ARBA" id="ARBA00022759"/>
    </source>
</evidence>
<dbReference type="InterPro" id="IPR014720">
    <property type="entry name" value="dsRBD_dom"/>
</dbReference>
<dbReference type="PANTHER" id="PTHR14950">
    <property type="entry name" value="DICER-RELATED"/>
    <property type="match status" value="1"/>
</dbReference>
<dbReference type="GO" id="GO:0003723">
    <property type="term" value="F:RNA binding"/>
    <property type="evidence" value="ECO:0007669"/>
    <property type="project" value="UniProtKB-UniRule"/>
</dbReference>
<keyword evidence="15" id="KW-1185">Reference proteome</keyword>
<comment type="cofactor">
    <cofactor evidence="2">
        <name>Mg(2+)</name>
        <dbReference type="ChEBI" id="CHEBI:18420"/>
    </cofactor>
</comment>
<evidence type="ECO:0000256" key="7">
    <source>
        <dbReference type="ARBA" id="ARBA00022842"/>
    </source>
</evidence>
<evidence type="ECO:0000256" key="8">
    <source>
        <dbReference type="ARBA" id="ARBA00022884"/>
    </source>
</evidence>
<feature type="region of interest" description="Disordered" evidence="10">
    <location>
        <begin position="1"/>
        <end position="21"/>
    </location>
</feature>
<evidence type="ECO:0000256" key="9">
    <source>
        <dbReference type="PROSITE-ProRule" id="PRU00266"/>
    </source>
</evidence>
<evidence type="ECO:0000256" key="10">
    <source>
        <dbReference type="SAM" id="MobiDB-lite"/>
    </source>
</evidence>
<keyword evidence="7" id="KW-0460">Magnesium</keyword>
<keyword evidence="8 9" id="KW-0694">RNA-binding</keyword>
<dbReference type="PROSITE" id="PS50142">
    <property type="entry name" value="RNASE_3_2"/>
    <property type="match status" value="1"/>
</dbReference>
<dbReference type="InterPro" id="IPR036389">
    <property type="entry name" value="RNase_III_sf"/>
</dbReference>
<dbReference type="GO" id="GO:0030422">
    <property type="term" value="P:siRNA processing"/>
    <property type="evidence" value="ECO:0007669"/>
    <property type="project" value="TreeGrafter"/>
</dbReference>
<dbReference type="GO" id="GO:0005737">
    <property type="term" value="C:cytoplasm"/>
    <property type="evidence" value="ECO:0007669"/>
    <property type="project" value="TreeGrafter"/>
</dbReference>
<dbReference type="Proteomes" id="UP000290289">
    <property type="component" value="Chromosome 3"/>
</dbReference>
<evidence type="ECO:0000256" key="6">
    <source>
        <dbReference type="ARBA" id="ARBA00022801"/>
    </source>
</evidence>
<feature type="compositionally biased region" description="Basic and acidic residues" evidence="10">
    <location>
        <begin position="11"/>
        <end position="21"/>
    </location>
</feature>
<organism evidence="14 15">
    <name type="scientific">Malus domestica</name>
    <name type="common">Apple</name>
    <name type="synonym">Pyrus malus</name>
    <dbReference type="NCBI Taxonomy" id="3750"/>
    <lineage>
        <taxon>Eukaryota</taxon>
        <taxon>Viridiplantae</taxon>
        <taxon>Streptophyta</taxon>
        <taxon>Embryophyta</taxon>
        <taxon>Tracheophyta</taxon>
        <taxon>Spermatophyta</taxon>
        <taxon>Magnoliopsida</taxon>
        <taxon>eudicotyledons</taxon>
        <taxon>Gunneridae</taxon>
        <taxon>Pentapetalae</taxon>
        <taxon>rosids</taxon>
        <taxon>fabids</taxon>
        <taxon>Rosales</taxon>
        <taxon>Rosaceae</taxon>
        <taxon>Amygdaloideae</taxon>
        <taxon>Maleae</taxon>
        <taxon>Malus</taxon>
    </lineage>
</organism>
<evidence type="ECO:0000259" key="12">
    <source>
        <dbReference type="PROSITE" id="PS50137"/>
    </source>
</evidence>
<evidence type="ECO:0000256" key="4">
    <source>
        <dbReference type="ARBA" id="ARBA00022723"/>
    </source>
</evidence>
<evidence type="ECO:0000259" key="13">
    <source>
        <dbReference type="PROSITE" id="PS50142"/>
    </source>
</evidence>
<evidence type="ECO:0008006" key="16">
    <source>
        <dbReference type="Google" id="ProtNLM"/>
    </source>
</evidence>
<dbReference type="STRING" id="3750.A0A498KAS1"/>
<evidence type="ECO:0000256" key="3">
    <source>
        <dbReference type="ARBA" id="ARBA00022722"/>
    </source>
</evidence>
<dbReference type="CDD" id="cd00593">
    <property type="entry name" value="RIBOc"/>
    <property type="match status" value="1"/>
</dbReference>
<dbReference type="InterPro" id="IPR000999">
    <property type="entry name" value="RNase_III_dom"/>
</dbReference>
<sequence length="414" mass="46604">MTLFSNTSASLDRELPPSPEMKDKVTAMEKIVGHNFKNKRLLEEALTHPSVTNFPSYERLAVLGDAALGMAMSKHLFLLYPDMDQGNFSKLRSTNVSTMKFARAAVKHGFDHCLRHNSPPLATQVGEFAKAVSNEEDETDLLYGGTIQPNHALADIVESVAAAIYIDLNFDLHKLWKTYEHLLEPIVTLEDLPDHPVSKLFKLCHKHGKRVETKEARDDVKNVSNSYVYVDGDLFASAPGKNITIAKRRAASEALSKLSEFGINYGSFEVVAENEAKKNLKELCERKRIRKPTYRVKEFGPAHEKRFVSSVEIETLDGVLYKTGDERPRKRYAENSAASLMIIMMNTIEAAKIKGDYFPEAAKIKGGYFPSVLYKLWLMICWVIRLLVFCFTGIILLVIFFAVVGSCLDYFFSG</sequence>
<keyword evidence="11" id="KW-1133">Transmembrane helix</keyword>
<evidence type="ECO:0000256" key="11">
    <source>
        <dbReference type="SAM" id="Phobius"/>
    </source>
</evidence>
<evidence type="ECO:0000313" key="14">
    <source>
        <dbReference type="EMBL" id="RXI03454.1"/>
    </source>
</evidence>
<proteinExistence type="predicted"/>
<feature type="compositionally biased region" description="Polar residues" evidence="10">
    <location>
        <begin position="1"/>
        <end position="10"/>
    </location>
</feature>